<dbReference type="OrthoDB" id="156233at2157"/>
<evidence type="ECO:0000259" key="4">
    <source>
        <dbReference type="Pfam" id="PF15915"/>
    </source>
</evidence>
<dbReference type="Pfam" id="PF15915">
    <property type="entry name" value="BAT"/>
    <property type="match status" value="1"/>
</dbReference>
<dbReference type="EMBL" id="FOYT01000002">
    <property type="protein sequence ID" value="SFR54129.1"/>
    <property type="molecule type" value="Genomic_DNA"/>
</dbReference>
<feature type="domain" description="HTH bat-type" evidence="3">
    <location>
        <begin position="159"/>
        <end position="210"/>
    </location>
</feature>
<keyword evidence="1" id="KW-0805">Transcription regulation</keyword>
<evidence type="ECO:0000313" key="5">
    <source>
        <dbReference type="EMBL" id="SFR54129.1"/>
    </source>
</evidence>
<organism evidence="5 6">
    <name type="scientific">Halogeometricum rufum</name>
    <dbReference type="NCBI Taxonomy" id="553469"/>
    <lineage>
        <taxon>Archaea</taxon>
        <taxon>Methanobacteriati</taxon>
        <taxon>Methanobacteriota</taxon>
        <taxon>Stenosarchaea group</taxon>
        <taxon>Halobacteria</taxon>
        <taxon>Halobacteriales</taxon>
        <taxon>Haloferacaceae</taxon>
        <taxon>Halogeometricum</taxon>
    </lineage>
</organism>
<accession>A0A1I6HI51</accession>
<dbReference type="Pfam" id="PF04967">
    <property type="entry name" value="HTH_10"/>
    <property type="match status" value="1"/>
</dbReference>
<dbReference type="Proteomes" id="UP000198531">
    <property type="component" value="Unassembled WGS sequence"/>
</dbReference>
<protein>
    <submittedName>
        <fullName evidence="5">Predicted DNA binding protein, contains HTH domain</fullName>
    </submittedName>
</protein>
<evidence type="ECO:0000256" key="1">
    <source>
        <dbReference type="ARBA" id="ARBA00023015"/>
    </source>
</evidence>
<keyword evidence="2" id="KW-0804">Transcription</keyword>
<dbReference type="InterPro" id="IPR031803">
    <property type="entry name" value="BAT_GAF/HTH-assoc"/>
</dbReference>
<dbReference type="PANTHER" id="PTHR34236">
    <property type="entry name" value="DIMETHYL SULFOXIDE REDUCTASE TRANSCRIPTIONAL ACTIVATOR"/>
    <property type="match status" value="1"/>
</dbReference>
<reference evidence="6" key="1">
    <citation type="submission" date="2016-10" db="EMBL/GenBank/DDBJ databases">
        <authorList>
            <person name="Varghese N."/>
            <person name="Submissions S."/>
        </authorList>
    </citation>
    <scope>NUCLEOTIDE SEQUENCE [LARGE SCALE GENOMIC DNA]</scope>
    <source>
        <strain evidence="6">CGMCC 1.7736</strain>
    </source>
</reference>
<proteinExistence type="predicted"/>
<dbReference type="AlphaFoldDB" id="A0A1I6HI51"/>
<evidence type="ECO:0000313" key="6">
    <source>
        <dbReference type="Proteomes" id="UP000198531"/>
    </source>
</evidence>
<dbReference type="RefSeq" id="WP_089807374.1">
    <property type="nucleotide sequence ID" value="NZ_FOYT01000002.1"/>
</dbReference>
<gene>
    <name evidence="5" type="ORF">SAMN04487947_2103</name>
</gene>
<evidence type="ECO:0000259" key="3">
    <source>
        <dbReference type="Pfam" id="PF04967"/>
    </source>
</evidence>
<keyword evidence="6" id="KW-1185">Reference proteome</keyword>
<feature type="domain" description="Bacterioopsin transcriptional activator GAF and HTH associated" evidence="4">
    <location>
        <begin position="6"/>
        <end position="152"/>
    </location>
</feature>
<evidence type="ECO:0000256" key="2">
    <source>
        <dbReference type="ARBA" id="ARBA00023163"/>
    </source>
</evidence>
<dbReference type="STRING" id="553469.SAMN04487947_2103"/>
<name>A0A1I6HI51_9EURY</name>
<dbReference type="InterPro" id="IPR007050">
    <property type="entry name" value="HTH_bacterioopsin"/>
</dbReference>
<sequence length="218" mass="24149">MSTIAEFTIPADAFPLGRLFEELEDVVVELERVVPTKPGLIPYVWVQSVTRSEVEAVVRAGERVPELTTVRLVDEVDGAFLLRLNWDANYEGILRAITETDVSLVSGVGSADSWTFEVRGDNRKQIAAFQRYCAEHEQTVSLRALNTLTSTRSGAAYDLTDPQREALLLAHRRGYYHSPREVTLEDLASEVGISGQAFGSRLRRGIDRLVGSTLAPTD</sequence>
<dbReference type="PANTHER" id="PTHR34236:SF1">
    <property type="entry name" value="DIMETHYL SULFOXIDE REDUCTASE TRANSCRIPTIONAL ACTIVATOR"/>
    <property type="match status" value="1"/>
</dbReference>